<evidence type="ECO:0000313" key="14">
    <source>
        <dbReference type="Proteomes" id="UP001268256"/>
    </source>
</evidence>
<sequence>MQVHCTRPGCPQPINNFPELDDPAVRKKSPQKFCLACGMPLILRNRYVPQRLLGQGGFGAAYFARDLDTPRLRECVIKQLVVNTTDPETLAKTQELFEREGEVLENLGTHAQIPDLYAYFELDVANLQTGRSEPYFYIAQEFIDGETLEEEVGRKGQFSEAEVVELLREILPVLQYVHDNGSIHRDIKLSNIMRQYPHKTKVPGQASLYLLDFGAVKQLATLGGSSKMTGIYTPHFAPPEQSRGEQVFPSSDLYALAVTCVVLLTGKPPSDLYEAYTNSWKWRPHAQVTEQLAQVLDRMLLPAPSQRFQSASEAYYALTQGSIIPNPPPLSTRPLSTPPPPIATVSVPAPSTGTNLQGSVGTPNPPLPQATGQNINQPTITPRQPQGKAPKVPKQPKPAKPPAPPLPMLKVLTGAAFTGFEAGIIGLVGHGLLTQGWASLGLVAGGVGVVLALLIFLQFKGVIEKWEQLVIAVISGAIVWFAPFLPIVGVQALLISGMIAVGLVVIAQIFLLIYTLLSKIL</sequence>
<dbReference type="Gene3D" id="1.10.510.10">
    <property type="entry name" value="Transferase(Phosphotransferase) domain 1"/>
    <property type="match status" value="1"/>
</dbReference>
<dbReference type="PROSITE" id="PS00107">
    <property type="entry name" value="PROTEIN_KINASE_ATP"/>
    <property type="match status" value="1"/>
</dbReference>
<dbReference type="SUPFAM" id="SSF56112">
    <property type="entry name" value="Protein kinase-like (PK-like)"/>
    <property type="match status" value="1"/>
</dbReference>
<feature type="transmembrane region" description="Helical" evidence="11">
    <location>
        <begin position="437"/>
        <end position="457"/>
    </location>
</feature>
<dbReference type="Proteomes" id="UP001268256">
    <property type="component" value="Unassembled WGS sequence"/>
</dbReference>
<keyword evidence="4 9" id="KW-0547">Nucleotide-binding</keyword>
<feature type="transmembrane region" description="Helical" evidence="11">
    <location>
        <begin position="494"/>
        <end position="517"/>
    </location>
</feature>
<keyword evidence="5 13" id="KW-0418">Kinase</keyword>
<dbReference type="AlphaFoldDB" id="A0AAE4FR29"/>
<keyword evidence="14" id="KW-1185">Reference proteome</keyword>
<dbReference type="PROSITE" id="PS50011">
    <property type="entry name" value="PROTEIN_KINASE_DOM"/>
    <property type="match status" value="1"/>
</dbReference>
<keyword evidence="2" id="KW-0723">Serine/threonine-protein kinase</keyword>
<gene>
    <name evidence="13" type="ORF">RIF25_05205</name>
</gene>
<feature type="domain" description="Protein kinase" evidence="12">
    <location>
        <begin position="47"/>
        <end position="319"/>
    </location>
</feature>
<comment type="catalytic activity">
    <reaction evidence="8">
        <text>L-seryl-[protein] + ATP = O-phospho-L-seryl-[protein] + ADP + H(+)</text>
        <dbReference type="Rhea" id="RHEA:17989"/>
        <dbReference type="Rhea" id="RHEA-COMP:9863"/>
        <dbReference type="Rhea" id="RHEA-COMP:11604"/>
        <dbReference type="ChEBI" id="CHEBI:15378"/>
        <dbReference type="ChEBI" id="CHEBI:29999"/>
        <dbReference type="ChEBI" id="CHEBI:30616"/>
        <dbReference type="ChEBI" id="CHEBI:83421"/>
        <dbReference type="ChEBI" id="CHEBI:456216"/>
        <dbReference type="EC" id="2.7.11.1"/>
    </reaction>
</comment>
<evidence type="ECO:0000259" key="12">
    <source>
        <dbReference type="PROSITE" id="PS50011"/>
    </source>
</evidence>
<dbReference type="InterPro" id="IPR011009">
    <property type="entry name" value="Kinase-like_dom_sf"/>
</dbReference>
<keyword evidence="11" id="KW-0472">Membrane</keyword>
<evidence type="ECO:0000256" key="4">
    <source>
        <dbReference type="ARBA" id="ARBA00022741"/>
    </source>
</evidence>
<dbReference type="RefSeq" id="WP_322877482.1">
    <property type="nucleotide sequence ID" value="NZ_JAVMIP010000003.1"/>
</dbReference>
<evidence type="ECO:0000313" key="13">
    <source>
        <dbReference type="EMBL" id="MDS3860198.1"/>
    </source>
</evidence>
<evidence type="ECO:0000256" key="6">
    <source>
        <dbReference type="ARBA" id="ARBA00022840"/>
    </source>
</evidence>
<dbReference type="EMBL" id="JAVMIP010000003">
    <property type="protein sequence ID" value="MDS3860198.1"/>
    <property type="molecule type" value="Genomic_DNA"/>
</dbReference>
<comment type="catalytic activity">
    <reaction evidence="7">
        <text>L-threonyl-[protein] + ATP = O-phospho-L-threonyl-[protein] + ADP + H(+)</text>
        <dbReference type="Rhea" id="RHEA:46608"/>
        <dbReference type="Rhea" id="RHEA-COMP:11060"/>
        <dbReference type="Rhea" id="RHEA-COMP:11605"/>
        <dbReference type="ChEBI" id="CHEBI:15378"/>
        <dbReference type="ChEBI" id="CHEBI:30013"/>
        <dbReference type="ChEBI" id="CHEBI:30616"/>
        <dbReference type="ChEBI" id="CHEBI:61977"/>
        <dbReference type="ChEBI" id="CHEBI:456216"/>
        <dbReference type="EC" id="2.7.11.1"/>
    </reaction>
</comment>
<dbReference type="Gene3D" id="3.30.200.20">
    <property type="entry name" value="Phosphorylase Kinase, domain 1"/>
    <property type="match status" value="1"/>
</dbReference>
<name>A0AAE4FR29_9CYAN</name>
<feature type="binding site" evidence="9">
    <location>
        <position position="78"/>
    </location>
    <ligand>
        <name>ATP</name>
        <dbReference type="ChEBI" id="CHEBI:30616"/>
    </ligand>
</feature>
<reference evidence="14" key="1">
    <citation type="submission" date="2023-07" db="EMBL/GenBank/DDBJ databases">
        <authorList>
            <person name="Luz R."/>
            <person name="Cordeiro R."/>
            <person name="Fonseca A."/>
            <person name="Goncalves V."/>
        </authorList>
    </citation>
    <scope>NUCLEOTIDE SEQUENCE [LARGE SCALE GENOMIC DNA]</scope>
    <source>
        <strain evidence="14">BACA0444</strain>
    </source>
</reference>
<evidence type="ECO:0000256" key="3">
    <source>
        <dbReference type="ARBA" id="ARBA00022679"/>
    </source>
</evidence>
<feature type="compositionally biased region" description="Polar residues" evidence="10">
    <location>
        <begin position="349"/>
        <end position="362"/>
    </location>
</feature>
<evidence type="ECO:0000256" key="1">
    <source>
        <dbReference type="ARBA" id="ARBA00012513"/>
    </source>
</evidence>
<dbReference type="PANTHER" id="PTHR24363:SF0">
    <property type="entry name" value="SERINE_THREONINE KINASE LIKE DOMAIN CONTAINING 1"/>
    <property type="match status" value="1"/>
</dbReference>
<evidence type="ECO:0000256" key="10">
    <source>
        <dbReference type="SAM" id="MobiDB-lite"/>
    </source>
</evidence>
<comment type="caution">
    <text evidence="13">The sequence shown here is derived from an EMBL/GenBank/DDBJ whole genome shotgun (WGS) entry which is preliminary data.</text>
</comment>
<dbReference type="PANTHER" id="PTHR24363">
    <property type="entry name" value="SERINE/THREONINE PROTEIN KINASE"/>
    <property type="match status" value="1"/>
</dbReference>
<feature type="transmembrane region" description="Helical" evidence="11">
    <location>
        <begin position="469"/>
        <end position="488"/>
    </location>
</feature>
<evidence type="ECO:0000256" key="11">
    <source>
        <dbReference type="SAM" id="Phobius"/>
    </source>
</evidence>
<dbReference type="Pfam" id="PF00069">
    <property type="entry name" value="Pkinase"/>
    <property type="match status" value="1"/>
</dbReference>
<evidence type="ECO:0000256" key="9">
    <source>
        <dbReference type="PROSITE-ProRule" id="PRU10141"/>
    </source>
</evidence>
<proteinExistence type="predicted"/>
<keyword evidence="6 9" id="KW-0067">ATP-binding</keyword>
<dbReference type="EC" id="2.7.11.1" evidence="1"/>
<evidence type="ECO:0000256" key="2">
    <source>
        <dbReference type="ARBA" id="ARBA00022527"/>
    </source>
</evidence>
<dbReference type="InterPro" id="IPR000719">
    <property type="entry name" value="Prot_kinase_dom"/>
</dbReference>
<dbReference type="GO" id="GO:0004674">
    <property type="term" value="F:protein serine/threonine kinase activity"/>
    <property type="evidence" value="ECO:0007669"/>
    <property type="project" value="UniProtKB-KW"/>
</dbReference>
<feature type="region of interest" description="Disordered" evidence="10">
    <location>
        <begin position="327"/>
        <end position="404"/>
    </location>
</feature>
<dbReference type="GO" id="GO:0005524">
    <property type="term" value="F:ATP binding"/>
    <property type="evidence" value="ECO:0007669"/>
    <property type="project" value="UniProtKB-UniRule"/>
</dbReference>
<feature type="compositionally biased region" description="Pro residues" evidence="10">
    <location>
        <begin position="393"/>
        <end position="404"/>
    </location>
</feature>
<protein>
    <recommendedName>
        <fullName evidence="1">non-specific serine/threonine protein kinase</fullName>
        <ecNumber evidence="1">2.7.11.1</ecNumber>
    </recommendedName>
</protein>
<feature type="compositionally biased region" description="Pro residues" evidence="10">
    <location>
        <begin position="327"/>
        <end position="342"/>
    </location>
</feature>
<keyword evidence="11" id="KW-0812">Transmembrane</keyword>
<accession>A0AAE4FR29</accession>
<evidence type="ECO:0000256" key="5">
    <source>
        <dbReference type="ARBA" id="ARBA00022777"/>
    </source>
</evidence>
<keyword evidence="3" id="KW-0808">Transferase</keyword>
<dbReference type="CDD" id="cd14014">
    <property type="entry name" value="STKc_PknB_like"/>
    <property type="match status" value="1"/>
</dbReference>
<evidence type="ECO:0000256" key="8">
    <source>
        <dbReference type="ARBA" id="ARBA00048679"/>
    </source>
</evidence>
<dbReference type="InterPro" id="IPR017441">
    <property type="entry name" value="Protein_kinase_ATP_BS"/>
</dbReference>
<organism evidence="13 14">
    <name type="scientific">Pseudocalidococcus azoricus BACA0444</name>
    <dbReference type="NCBI Taxonomy" id="2918990"/>
    <lineage>
        <taxon>Bacteria</taxon>
        <taxon>Bacillati</taxon>
        <taxon>Cyanobacteriota</taxon>
        <taxon>Cyanophyceae</taxon>
        <taxon>Acaryochloridales</taxon>
        <taxon>Thermosynechococcaceae</taxon>
        <taxon>Pseudocalidococcus</taxon>
        <taxon>Pseudocalidococcus azoricus</taxon>
    </lineage>
</organism>
<feature type="compositionally biased region" description="Polar residues" evidence="10">
    <location>
        <begin position="370"/>
        <end position="383"/>
    </location>
</feature>
<dbReference type="SMART" id="SM00220">
    <property type="entry name" value="S_TKc"/>
    <property type="match status" value="1"/>
</dbReference>
<dbReference type="NCBIfam" id="NF045510">
    <property type="entry name" value="4Cys_prefix_kin"/>
    <property type="match status" value="1"/>
</dbReference>
<evidence type="ECO:0000256" key="7">
    <source>
        <dbReference type="ARBA" id="ARBA00047899"/>
    </source>
</evidence>
<keyword evidence="11" id="KW-1133">Transmembrane helix</keyword>